<keyword evidence="7" id="KW-1185">Reference proteome</keyword>
<dbReference type="Proteomes" id="UP000274922">
    <property type="component" value="Unassembled WGS sequence"/>
</dbReference>
<dbReference type="InterPro" id="IPR036028">
    <property type="entry name" value="SH3-like_dom_sf"/>
</dbReference>
<reference evidence="7" key="1">
    <citation type="journal article" date="2018" name="Nat. Microbiol.">
        <title>Leveraging single-cell genomics to expand the fungal tree of life.</title>
        <authorList>
            <person name="Ahrendt S.R."/>
            <person name="Quandt C.A."/>
            <person name="Ciobanu D."/>
            <person name="Clum A."/>
            <person name="Salamov A."/>
            <person name="Andreopoulos B."/>
            <person name="Cheng J.F."/>
            <person name="Woyke T."/>
            <person name="Pelin A."/>
            <person name="Henrissat B."/>
            <person name="Reynolds N.K."/>
            <person name="Benny G.L."/>
            <person name="Smith M.E."/>
            <person name="James T.Y."/>
            <person name="Grigoriev I.V."/>
        </authorList>
    </citation>
    <scope>NUCLEOTIDE SEQUENCE [LARGE SCALE GENOMIC DNA]</scope>
    <source>
        <strain evidence="7">ATCC 52028</strain>
    </source>
</reference>
<keyword evidence="4" id="KW-1133">Transmembrane helix</keyword>
<sequence>MSAEKCTYLGASNVCGPQYEGAPVPAEFFANENAFNTYYTDLGDVSKMAESISSPSGAGCTKQTIDLGVGMLRYQLSFWCSKAVSDGLKLGCKDKSGGDGRNFLLCADSCSAATVTLQTLYTNSTLCPSDNSTLVAARTSLANQFQTNCRDWSSGADASTCWTGTALEAQSCGFHDAQRAKAYCPANDPCCKELLSGKSSRATTAGASAGKNSDQIMGMSKVMFIGVLIVVVLVVLAIVTFVTIRMRRAKKNQRPPLNGTGPNYRKSFGVTSPPAVATAYQPMNSSRGPPLSATPLSAMGHSIEKTAPNSSAGPRDEDPEFVAAYVYEAQMDDEIDLAPGDFVTVLQAFADGWCHGHNHRTGLTGMLPLSVLQEAANYNPNAAGYDSRMTMPRSERTVSIFGMYDRPDSRMPGKR</sequence>
<dbReference type="Pfam" id="PF14604">
    <property type="entry name" value="SH3_9"/>
    <property type="match status" value="1"/>
</dbReference>
<dbReference type="OrthoDB" id="5340910at2759"/>
<dbReference type="PROSITE" id="PS50002">
    <property type="entry name" value="SH3"/>
    <property type="match status" value="1"/>
</dbReference>
<keyword evidence="4" id="KW-0812">Transmembrane</keyword>
<dbReference type="EMBL" id="ML014183">
    <property type="protein sequence ID" value="RKP01143.1"/>
    <property type="molecule type" value="Genomic_DNA"/>
</dbReference>
<dbReference type="PANTHER" id="PTHR46218:SF4">
    <property type="entry name" value="LIM AND SH3 DOMAIN PROTEIN LASP"/>
    <property type="match status" value="1"/>
</dbReference>
<dbReference type="STRING" id="1555241.A0A4P9X7E0"/>
<evidence type="ECO:0000259" key="5">
    <source>
        <dbReference type="PROSITE" id="PS50002"/>
    </source>
</evidence>
<dbReference type="InterPro" id="IPR001452">
    <property type="entry name" value="SH3_domain"/>
</dbReference>
<evidence type="ECO:0000256" key="1">
    <source>
        <dbReference type="ARBA" id="ARBA00022443"/>
    </source>
</evidence>
<feature type="transmembrane region" description="Helical" evidence="4">
    <location>
        <begin position="222"/>
        <end position="244"/>
    </location>
</feature>
<dbReference type="SMART" id="SM00326">
    <property type="entry name" value="SH3"/>
    <property type="match status" value="1"/>
</dbReference>
<evidence type="ECO:0000313" key="7">
    <source>
        <dbReference type="Proteomes" id="UP000274922"/>
    </source>
</evidence>
<dbReference type="PANTHER" id="PTHR46218">
    <property type="entry name" value="LASP"/>
    <property type="match status" value="1"/>
</dbReference>
<dbReference type="GO" id="GO:0051015">
    <property type="term" value="F:actin filament binding"/>
    <property type="evidence" value="ECO:0007669"/>
    <property type="project" value="TreeGrafter"/>
</dbReference>
<evidence type="ECO:0000256" key="4">
    <source>
        <dbReference type="SAM" id="Phobius"/>
    </source>
</evidence>
<keyword evidence="4" id="KW-0472">Membrane</keyword>
<evidence type="ECO:0000256" key="2">
    <source>
        <dbReference type="ARBA" id="ARBA00022737"/>
    </source>
</evidence>
<dbReference type="SUPFAM" id="SSF50044">
    <property type="entry name" value="SH3-domain"/>
    <property type="match status" value="1"/>
</dbReference>
<keyword evidence="2" id="KW-0677">Repeat</keyword>
<gene>
    <name evidence="6" type="ORF">CXG81DRAFT_19012</name>
</gene>
<dbReference type="Gene3D" id="2.30.30.40">
    <property type="entry name" value="SH3 Domains"/>
    <property type="match status" value="1"/>
</dbReference>
<keyword evidence="1 3" id="KW-0728">SH3 domain</keyword>
<proteinExistence type="predicted"/>
<dbReference type="InterPro" id="IPR051759">
    <property type="entry name" value="LIM-SH3_domain_protein"/>
</dbReference>
<dbReference type="AlphaFoldDB" id="A0A4P9X7E0"/>
<evidence type="ECO:0000256" key="3">
    <source>
        <dbReference type="PROSITE-ProRule" id="PRU00192"/>
    </source>
</evidence>
<evidence type="ECO:0000313" key="6">
    <source>
        <dbReference type="EMBL" id="RKP01143.1"/>
    </source>
</evidence>
<accession>A0A4P9X7E0</accession>
<organism evidence="6 7">
    <name type="scientific">Caulochytrium protostelioides</name>
    <dbReference type="NCBI Taxonomy" id="1555241"/>
    <lineage>
        <taxon>Eukaryota</taxon>
        <taxon>Fungi</taxon>
        <taxon>Fungi incertae sedis</taxon>
        <taxon>Chytridiomycota</taxon>
        <taxon>Chytridiomycota incertae sedis</taxon>
        <taxon>Chytridiomycetes</taxon>
        <taxon>Caulochytriales</taxon>
        <taxon>Caulochytriaceae</taxon>
        <taxon>Caulochytrium</taxon>
    </lineage>
</organism>
<protein>
    <recommendedName>
        <fullName evidence="5">SH3 domain-containing protein</fullName>
    </recommendedName>
</protein>
<feature type="domain" description="SH3" evidence="5">
    <location>
        <begin position="316"/>
        <end position="377"/>
    </location>
</feature>
<name>A0A4P9X7E0_9FUNG</name>